<organism evidence="1 2">
    <name type="scientific">Sorangium cellulosum</name>
    <name type="common">Polyangium cellulosum</name>
    <dbReference type="NCBI Taxonomy" id="56"/>
    <lineage>
        <taxon>Bacteria</taxon>
        <taxon>Pseudomonadati</taxon>
        <taxon>Myxococcota</taxon>
        <taxon>Polyangia</taxon>
        <taxon>Polyangiales</taxon>
        <taxon>Polyangiaceae</taxon>
        <taxon>Sorangium</taxon>
    </lineage>
</organism>
<protein>
    <submittedName>
        <fullName evidence="1">Uncharacterized protein</fullName>
    </submittedName>
</protein>
<sequence>MIDGLVRLESALLKTIEMRALGSLQGGPQHVTHEDVERLQRLTALVSQWRAGGELSPEIEPLARQLFVIVGGNASDLPDESEAGPP</sequence>
<comment type="caution">
    <text evidence="1">The sequence shown here is derived from an EMBL/GenBank/DDBJ whole genome shotgun (WGS) entry which is preliminary data.</text>
</comment>
<name>A0A150SS21_SORCE</name>
<proteinExistence type="predicted"/>
<dbReference type="AlphaFoldDB" id="A0A150SS21"/>
<accession>A0A150SS21</accession>
<evidence type="ECO:0000313" key="1">
    <source>
        <dbReference type="EMBL" id="KYF95242.1"/>
    </source>
</evidence>
<gene>
    <name evidence="1" type="ORF">BE18_33275</name>
</gene>
<evidence type="ECO:0000313" key="2">
    <source>
        <dbReference type="Proteomes" id="UP000075515"/>
    </source>
</evidence>
<dbReference type="EMBL" id="JEMC01001665">
    <property type="protein sequence ID" value="KYF95242.1"/>
    <property type="molecule type" value="Genomic_DNA"/>
</dbReference>
<reference evidence="1 2" key="1">
    <citation type="submission" date="2014-02" db="EMBL/GenBank/DDBJ databases">
        <title>The small core and large imbalanced accessory genome model reveals a collaborative survival strategy of Sorangium cellulosum strains in nature.</title>
        <authorList>
            <person name="Han K."/>
            <person name="Peng R."/>
            <person name="Blom J."/>
            <person name="Li Y.-Z."/>
        </authorList>
    </citation>
    <scope>NUCLEOTIDE SEQUENCE [LARGE SCALE GENOMIC DNA]</scope>
    <source>
        <strain evidence="1 2">So0149</strain>
    </source>
</reference>
<dbReference type="Proteomes" id="UP000075515">
    <property type="component" value="Unassembled WGS sequence"/>
</dbReference>